<sequence length="164" mass="19381">MDWLSKYRAASIVASEQRAELFDRIGTLEWDNMRLKGMLGVERHVRIDDHFDQLTGNNVYSKINQRSGHHPLRVREKDIAKTAFRTRYGHFEFQVMPFGLTNAPERNEEHGEHLRINLELLKNKEFYAKFSKCKFWLPEVQFPDHIVDSQGIHRESAKIESIKD</sequence>
<accession>A0ABQ5BNR7</accession>
<evidence type="ECO:0000313" key="2">
    <source>
        <dbReference type="Proteomes" id="UP001151760"/>
    </source>
</evidence>
<dbReference type="PANTHER" id="PTHR24559:SF444">
    <property type="entry name" value="REVERSE TRANSCRIPTASE DOMAIN-CONTAINING PROTEIN"/>
    <property type="match status" value="1"/>
</dbReference>
<dbReference type="PANTHER" id="PTHR24559">
    <property type="entry name" value="TRANSPOSON TY3-I GAG-POL POLYPROTEIN"/>
    <property type="match status" value="1"/>
</dbReference>
<gene>
    <name evidence="1" type="ORF">Tco_0861556</name>
</gene>
<organism evidence="1 2">
    <name type="scientific">Tanacetum coccineum</name>
    <dbReference type="NCBI Taxonomy" id="301880"/>
    <lineage>
        <taxon>Eukaryota</taxon>
        <taxon>Viridiplantae</taxon>
        <taxon>Streptophyta</taxon>
        <taxon>Embryophyta</taxon>
        <taxon>Tracheophyta</taxon>
        <taxon>Spermatophyta</taxon>
        <taxon>Magnoliopsida</taxon>
        <taxon>eudicotyledons</taxon>
        <taxon>Gunneridae</taxon>
        <taxon>Pentapetalae</taxon>
        <taxon>asterids</taxon>
        <taxon>campanulids</taxon>
        <taxon>Asterales</taxon>
        <taxon>Asteraceae</taxon>
        <taxon>Asteroideae</taxon>
        <taxon>Anthemideae</taxon>
        <taxon>Anthemidinae</taxon>
        <taxon>Tanacetum</taxon>
    </lineage>
</organism>
<dbReference type="Proteomes" id="UP001151760">
    <property type="component" value="Unassembled WGS sequence"/>
</dbReference>
<evidence type="ECO:0000313" key="1">
    <source>
        <dbReference type="EMBL" id="GJT14514.1"/>
    </source>
</evidence>
<name>A0ABQ5BNR7_9ASTR</name>
<dbReference type="InterPro" id="IPR043128">
    <property type="entry name" value="Rev_trsase/Diguanyl_cyclase"/>
</dbReference>
<protein>
    <submittedName>
        <fullName evidence="1">Uncharacterized protein</fullName>
    </submittedName>
</protein>
<dbReference type="InterPro" id="IPR043502">
    <property type="entry name" value="DNA/RNA_pol_sf"/>
</dbReference>
<reference evidence="1" key="1">
    <citation type="journal article" date="2022" name="Int. J. Mol. Sci.">
        <title>Draft Genome of Tanacetum Coccineum: Genomic Comparison of Closely Related Tanacetum-Family Plants.</title>
        <authorList>
            <person name="Yamashiro T."/>
            <person name="Shiraishi A."/>
            <person name="Nakayama K."/>
            <person name="Satake H."/>
        </authorList>
    </citation>
    <scope>NUCLEOTIDE SEQUENCE</scope>
</reference>
<dbReference type="SUPFAM" id="SSF56672">
    <property type="entry name" value="DNA/RNA polymerases"/>
    <property type="match status" value="1"/>
</dbReference>
<proteinExistence type="predicted"/>
<dbReference type="InterPro" id="IPR053134">
    <property type="entry name" value="RNA-dir_DNA_polymerase"/>
</dbReference>
<comment type="caution">
    <text evidence="1">The sequence shown here is derived from an EMBL/GenBank/DDBJ whole genome shotgun (WGS) entry which is preliminary data.</text>
</comment>
<dbReference type="EMBL" id="BQNB010013319">
    <property type="protein sequence ID" value="GJT14514.1"/>
    <property type="molecule type" value="Genomic_DNA"/>
</dbReference>
<dbReference type="Gene3D" id="3.10.10.10">
    <property type="entry name" value="HIV Type 1 Reverse Transcriptase, subunit A, domain 1"/>
    <property type="match status" value="1"/>
</dbReference>
<keyword evidence="2" id="KW-1185">Reference proteome</keyword>
<reference evidence="1" key="2">
    <citation type="submission" date="2022-01" db="EMBL/GenBank/DDBJ databases">
        <authorList>
            <person name="Yamashiro T."/>
            <person name="Shiraishi A."/>
            <person name="Satake H."/>
            <person name="Nakayama K."/>
        </authorList>
    </citation>
    <scope>NUCLEOTIDE SEQUENCE</scope>
</reference>
<dbReference type="CDD" id="cd01647">
    <property type="entry name" value="RT_LTR"/>
    <property type="match status" value="1"/>
</dbReference>
<dbReference type="Gene3D" id="3.30.70.270">
    <property type="match status" value="2"/>
</dbReference>